<evidence type="ECO:0000313" key="1">
    <source>
        <dbReference type="EMBL" id="MBK4714682.1"/>
    </source>
</evidence>
<protein>
    <submittedName>
        <fullName evidence="1">Uncharacterized protein</fullName>
    </submittedName>
</protein>
<reference evidence="1" key="1">
    <citation type="submission" date="2021-01" db="EMBL/GenBank/DDBJ databases">
        <title>Intestinitalea alba gen. nov., sp. nov., a novel genus of the family Enterobacteriaceae, isolated from the gut of the plastic-eating mealworm Tenebrio molitor L.</title>
        <authorList>
            <person name="Yang Y."/>
        </authorList>
    </citation>
    <scope>NUCLEOTIDE SEQUENCE</scope>
    <source>
        <strain evidence="1">BIT-L3</strain>
    </source>
</reference>
<proteinExistence type="predicted"/>
<evidence type="ECO:0000313" key="2">
    <source>
        <dbReference type="Proteomes" id="UP000659047"/>
    </source>
</evidence>
<keyword evidence="2" id="KW-1185">Reference proteome</keyword>
<name>A0A8K0V0N6_9ENTR</name>
<comment type="caution">
    <text evidence="1">The sequence shown here is derived from an EMBL/GenBank/DDBJ whole genome shotgun (WGS) entry which is preliminary data.</text>
</comment>
<dbReference type="RefSeq" id="WP_238712890.1">
    <property type="nucleotide sequence ID" value="NZ_JAEPBH010000009.1"/>
</dbReference>
<accession>A0A8K0V0N6</accession>
<dbReference type="EMBL" id="JAEPBH010000009">
    <property type="protein sequence ID" value="MBK4714682.1"/>
    <property type="molecule type" value="Genomic_DNA"/>
</dbReference>
<organism evidence="1 2">
    <name type="scientific">Tenebrionibacter intestinalis</name>
    <dbReference type="NCBI Taxonomy" id="2799638"/>
    <lineage>
        <taxon>Bacteria</taxon>
        <taxon>Pseudomonadati</taxon>
        <taxon>Pseudomonadota</taxon>
        <taxon>Gammaproteobacteria</taxon>
        <taxon>Enterobacterales</taxon>
        <taxon>Enterobacteriaceae</taxon>
        <taxon>Tenebrionibacter/Tenebrionicola group</taxon>
        <taxon>Tenebrionibacter</taxon>
    </lineage>
</organism>
<dbReference type="AlphaFoldDB" id="A0A8K0V0N6"/>
<sequence length="51" mass="6351">MLNTENYLRSLRALFDAQPQPRIQPRWLWLSPEQREQRLRELLQPQANRHR</sequence>
<gene>
    <name evidence="1" type="ORF">JJB97_04905</name>
</gene>
<dbReference type="Proteomes" id="UP000659047">
    <property type="component" value="Unassembled WGS sequence"/>
</dbReference>